<organism evidence="4 5">
    <name type="scientific">Candidatus Portnoybacteria bacterium CG10_big_fil_rev_8_21_14_0_10_43_39</name>
    <dbReference type="NCBI Taxonomy" id="1974815"/>
    <lineage>
        <taxon>Bacteria</taxon>
        <taxon>Candidatus Portnoyibacteriota</taxon>
    </lineage>
</organism>
<feature type="domain" description="FtsK gamma" evidence="3">
    <location>
        <begin position="141"/>
        <end position="206"/>
    </location>
</feature>
<dbReference type="SMART" id="SM00843">
    <property type="entry name" value="Ftsk_gamma"/>
    <property type="match status" value="1"/>
</dbReference>
<dbReference type="GO" id="GO:0005524">
    <property type="term" value="F:ATP binding"/>
    <property type="evidence" value="ECO:0007669"/>
    <property type="project" value="UniProtKB-KW"/>
</dbReference>
<dbReference type="InterPro" id="IPR036390">
    <property type="entry name" value="WH_DNA-bd_sf"/>
</dbReference>
<evidence type="ECO:0000256" key="2">
    <source>
        <dbReference type="ARBA" id="ARBA00022840"/>
    </source>
</evidence>
<dbReference type="InterPro" id="IPR027417">
    <property type="entry name" value="P-loop_NTPase"/>
</dbReference>
<gene>
    <name evidence="4" type="ORF">COU84_01700</name>
</gene>
<accession>A0A2M8KH84</accession>
<keyword evidence="2" id="KW-0067">ATP-binding</keyword>
<dbReference type="InterPro" id="IPR002543">
    <property type="entry name" value="FtsK_dom"/>
</dbReference>
<dbReference type="PANTHER" id="PTHR22683:SF41">
    <property type="entry name" value="DNA TRANSLOCASE FTSK"/>
    <property type="match status" value="1"/>
</dbReference>
<proteinExistence type="predicted"/>
<dbReference type="InterPro" id="IPR036388">
    <property type="entry name" value="WH-like_DNA-bd_sf"/>
</dbReference>
<dbReference type="SUPFAM" id="SSF46785">
    <property type="entry name" value="Winged helix' DNA-binding domain"/>
    <property type="match status" value="1"/>
</dbReference>
<reference evidence="5" key="1">
    <citation type="submission" date="2017-09" db="EMBL/GenBank/DDBJ databases">
        <title>Depth-based differentiation of microbial function through sediment-hosted aquifers and enrichment of novel symbionts in the deep terrestrial subsurface.</title>
        <authorList>
            <person name="Probst A.J."/>
            <person name="Ladd B."/>
            <person name="Jarett J.K."/>
            <person name="Geller-Mcgrath D.E."/>
            <person name="Sieber C.M.K."/>
            <person name="Emerson J.B."/>
            <person name="Anantharaman K."/>
            <person name="Thomas B.C."/>
            <person name="Malmstrom R."/>
            <person name="Stieglmeier M."/>
            <person name="Klingl A."/>
            <person name="Woyke T."/>
            <person name="Ryan C.M."/>
            <person name="Banfield J.F."/>
        </authorList>
    </citation>
    <scope>NUCLEOTIDE SEQUENCE [LARGE SCALE GENOMIC DNA]</scope>
</reference>
<protein>
    <recommendedName>
        <fullName evidence="3">FtsK gamma domain-containing protein</fullName>
    </recommendedName>
</protein>
<name>A0A2M8KH84_9BACT</name>
<dbReference type="GO" id="GO:0003677">
    <property type="term" value="F:DNA binding"/>
    <property type="evidence" value="ECO:0007669"/>
    <property type="project" value="InterPro"/>
</dbReference>
<keyword evidence="1" id="KW-0547">Nucleotide-binding</keyword>
<comment type="caution">
    <text evidence="4">The sequence shown here is derived from an EMBL/GenBank/DDBJ whole genome shotgun (WGS) entry which is preliminary data.</text>
</comment>
<dbReference type="InterPro" id="IPR018541">
    <property type="entry name" value="Ftsk_gamma"/>
</dbReference>
<dbReference type="AlphaFoldDB" id="A0A2M8KH84"/>
<dbReference type="InterPro" id="IPR050206">
    <property type="entry name" value="FtsK/SpoIIIE/SftA"/>
</dbReference>
<evidence type="ECO:0000256" key="1">
    <source>
        <dbReference type="ARBA" id="ARBA00022741"/>
    </source>
</evidence>
<dbReference type="Pfam" id="PF09397">
    <property type="entry name" value="FtsK_gamma"/>
    <property type="match status" value="1"/>
</dbReference>
<dbReference type="EMBL" id="PFDZ01000037">
    <property type="protein sequence ID" value="PJE59282.1"/>
    <property type="molecule type" value="Genomic_DNA"/>
</dbReference>
<dbReference type="Gene3D" id="3.40.50.300">
    <property type="entry name" value="P-loop containing nucleotide triphosphate hydrolases"/>
    <property type="match status" value="1"/>
</dbReference>
<evidence type="ECO:0000313" key="5">
    <source>
        <dbReference type="Proteomes" id="UP000231255"/>
    </source>
</evidence>
<sequence length="206" mass="22407">MSSYGREAEASIVRLAQMARAVGIHLIVSTQRPSVEIITGLIKANITCRMAFQVASQVDSRTVLDMAGAEKLLGRGDMLFLAGNSAKPRRLQGAFISDKEVKKVVDYLKETKGPDYKEEIISSQKTLRPEIGFGLGQTALAETDDELYLEAKEVVARAGKASASLLQRRLRVGYARAARLLDILEEKGIVGPADGAKPRDVYIDEG</sequence>
<evidence type="ECO:0000259" key="3">
    <source>
        <dbReference type="SMART" id="SM00843"/>
    </source>
</evidence>
<evidence type="ECO:0000313" key="4">
    <source>
        <dbReference type="EMBL" id="PJE59282.1"/>
    </source>
</evidence>
<dbReference type="SUPFAM" id="SSF52540">
    <property type="entry name" value="P-loop containing nucleoside triphosphate hydrolases"/>
    <property type="match status" value="1"/>
</dbReference>
<dbReference type="Pfam" id="PF01580">
    <property type="entry name" value="FtsK_SpoIIIE"/>
    <property type="match status" value="1"/>
</dbReference>
<feature type="non-terminal residue" evidence="4">
    <location>
        <position position="206"/>
    </location>
</feature>
<dbReference type="Gene3D" id="1.10.10.10">
    <property type="entry name" value="Winged helix-like DNA-binding domain superfamily/Winged helix DNA-binding domain"/>
    <property type="match status" value="1"/>
</dbReference>
<dbReference type="PANTHER" id="PTHR22683">
    <property type="entry name" value="SPORULATION PROTEIN RELATED"/>
    <property type="match status" value="1"/>
</dbReference>
<dbReference type="Proteomes" id="UP000231255">
    <property type="component" value="Unassembled WGS sequence"/>
</dbReference>